<dbReference type="InterPro" id="IPR016039">
    <property type="entry name" value="Thiolase-like"/>
</dbReference>
<dbReference type="AlphaFoldDB" id="A0A382XXY7"/>
<dbReference type="Pfam" id="PF02801">
    <property type="entry name" value="Ketoacyl-synt_C"/>
    <property type="match status" value="1"/>
</dbReference>
<dbReference type="PROSITE" id="PS52004">
    <property type="entry name" value="KS3_2"/>
    <property type="match status" value="1"/>
</dbReference>
<organism evidence="3">
    <name type="scientific">marine metagenome</name>
    <dbReference type="NCBI Taxonomy" id="408172"/>
    <lineage>
        <taxon>unclassified sequences</taxon>
        <taxon>metagenomes</taxon>
        <taxon>ecological metagenomes</taxon>
    </lineage>
</organism>
<accession>A0A382XXY7</accession>
<dbReference type="Gene3D" id="3.40.47.10">
    <property type="match status" value="1"/>
</dbReference>
<dbReference type="GO" id="GO:0006633">
    <property type="term" value="P:fatty acid biosynthetic process"/>
    <property type="evidence" value="ECO:0007669"/>
    <property type="project" value="TreeGrafter"/>
</dbReference>
<keyword evidence="1" id="KW-0808">Transferase</keyword>
<evidence type="ECO:0000256" key="1">
    <source>
        <dbReference type="ARBA" id="ARBA00022679"/>
    </source>
</evidence>
<protein>
    <recommendedName>
        <fullName evidence="2">Ketosynthase family 3 (KS3) domain-containing protein</fullName>
    </recommendedName>
</protein>
<dbReference type="InterPro" id="IPR000794">
    <property type="entry name" value="Beta-ketoacyl_synthase"/>
</dbReference>
<dbReference type="InterPro" id="IPR020841">
    <property type="entry name" value="PKS_Beta-ketoAc_synthase_dom"/>
</dbReference>
<evidence type="ECO:0000259" key="2">
    <source>
        <dbReference type="PROSITE" id="PS52004"/>
    </source>
</evidence>
<dbReference type="PANTHER" id="PTHR11712">
    <property type="entry name" value="POLYKETIDE SYNTHASE-RELATED"/>
    <property type="match status" value="1"/>
</dbReference>
<proteinExistence type="predicted"/>
<dbReference type="InterPro" id="IPR014031">
    <property type="entry name" value="Ketoacyl_synth_C"/>
</dbReference>
<sequence>GYGMSGDAYHITSPCNDGEGGYRAMNSAINMAKVLPENIDYINAHGTSTQIGDDIELTAIMKLIKENPKIKISSTKSSIGHLLGAAGSVEAIFSILSILHKTVPATLNLDNPSNSYNVNLVPKVPQENNSKYVLSNSFGFGGTNTALLFKSFE</sequence>
<name>A0A382XXY7_9ZZZZ</name>
<dbReference type="EMBL" id="UINC01171261">
    <property type="protein sequence ID" value="SVD75740.1"/>
    <property type="molecule type" value="Genomic_DNA"/>
</dbReference>
<dbReference type="PANTHER" id="PTHR11712:SF352">
    <property type="entry name" value="3-OXOACYL-[ACYL-CARRIER-PROTEIN] SYNTHASE"/>
    <property type="match status" value="1"/>
</dbReference>
<reference evidence="3" key="1">
    <citation type="submission" date="2018-05" db="EMBL/GenBank/DDBJ databases">
        <authorList>
            <person name="Lanie J.A."/>
            <person name="Ng W.-L."/>
            <person name="Kazmierczak K.M."/>
            <person name="Andrzejewski T.M."/>
            <person name="Davidsen T.M."/>
            <person name="Wayne K.J."/>
            <person name="Tettelin H."/>
            <person name="Glass J.I."/>
            <person name="Rusch D."/>
            <person name="Podicherti R."/>
            <person name="Tsui H.-C.T."/>
            <person name="Winkler M.E."/>
        </authorList>
    </citation>
    <scope>NUCLEOTIDE SEQUENCE</scope>
</reference>
<evidence type="ECO:0000313" key="3">
    <source>
        <dbReference type="EMBL" id="SVD75740.1"/>
    </source>
</evidence>
<dbReference type="GO" id="GO:0004315">
    <property type="term" value="F:3-oxoacyl-[acyl-carrier-protein] synthase activity"/>
    <property type="evidence" value="ECO:0007669"/>
    <property type="project" value="TreeGrafter"/>
</dbReference>
<dbReference type="SUPFAM" id="SSF53901">
    <property type="entry name" value="Thiolase-like"/>
    <property type="match status" value="1"/>
</dbReference>
<feature type="non-terminal residue" evidence="3">
    <location>
        <position position="1"/>
    </location>
</feature>
<feature type="domain" description="Ketosynthase family 3 (KS3)" evidence="2">
    <location>
        <begin position="1"/>
        <end position="151"/>
    </location>
</feature>
<gene>
    <name evidence="3" type="ORF">METZ01_LOCUS428594</name>
</gene>